<evidence type="ECO:0000256" key="4">
    <source>
        <dbReference type="ARBA" id="ARBA00023163"/>
    </source>
</evidence>
<dbReference type="InterPro" id="IPR036390">
    <property type="entry name" value="WH_DNA-bd_sf"/>
</dbReference>
<dbReference type="GO" id="GO:0003700">
    <property type="term" value="F:DNA-binding transcription factor activity"/>
    <property type="evidence" value="ECO:0007669"/>
    <property type="project" value="InterPro"/>
</dbReference>
<evidence type="ECO:0000259" key="5">
    <source>
        <dbReference type="PROSITE" id="PS51000"/>
    </source>
</evidence>
<dbReference type="InterPro" id="IPR050313">
    <property type="entry name" value="Carb_Metab_HTH_regulators"/>
</dbReference>
<protein>
    <submittedName>
        <fullName evidence="6">Alkaline phosphatase</fullName>
    </submittedName>
</protein>
<dbReference type="SMART" id="SM01134">
    <property type="entry name" value="DeoRC"/>
    <property type="match status" value="1"/>
</dbReference>
<proteinExistence type="predicted"/>
<dbReference type="SUPFAM" id="SSF100950">
    <property type="entry name" value="NagB/RpiA/CoA transferase-like"/>
    <property type="match status" value="1"/>
</dbReference>
<dbReference type="Gene3D" id="1.10.10.10">
    <property type="entry name" value="Winged helix-like DNA-binding domain superfamily/Winged helix DNA-binding domain"/>
    <property type="match status" value="1"/>
</dbReference>
<dbReference type="InterPro" id="IPR037171">
    <property type="entry name" value="NagB/RpiA_transferase-like"/>
</dbReference>
<dbReference type="GO" id="GO:0003677">
    <property type="term" value="F:DNA binding"/>
    <property type="evidence" value="ECO:0007669"/>
    <property type="project" value="UniProtKB-KW"/>
</dbReference>
<dbReference type="Gene3D" id="3.40.50.1360">
    <property type="match status" value="1"/>
</dbReference>
<dbReference type="InterPro" id="IPR018356">
    <property type="entry name" value="Tscrpt_reg_HTH_DeoR_CS"/>
</dbReference>
<evidence type="ECO:0000256" key="1">
    <source>
        <dbReference type="ARBA" id="ARBA00022491"/>
    </source>
</evidence>
<dbReference type="InterPro" id="IPR014036">
    <property type="entry name" value="DeoR-like_C"/>
</dbReference>
<dbReference type="AlphaFoldDB" id="A0A071MCX3"/>
<keyword evidence="3" id="KW-0238">DNA-binding</keyword>
<dbReference type="SMART" id="SM00420">
    <property type="entry name" value="HTH_DEOR"/>
    <property type="match status" value="1"/>
</dbReference>
<evidence type="ECO:0000313" key="6">
    <source>
        <dbReference type="EMBL" id="KEA58729.1"/>
    </source>
</evidence>
<dbReference type="InterPro" id="IPR001034">
    <property type="entry name" value="DeoR_HTH"/>
</dbReference>
<gene>
    <name evidence="6" type="ORF">DT99_16405</name>
</gene>
<dbReference type="PRINTS" id="PR00037">
    <property type="entry name" value="HTHLACR"/>
</dbReference>
<dbReference type="PANTHER" id="PTHR30363:SF4">
    <property type="entry name" value="GLYCEROL-3-PHOSPHATE REGULON REPRESSOR"/>
    <property type="match status" value="1"/>
</dbReference>
<dbReference type="PANTHER" id="PTHR30363">
    <property type="entry name" value="HTH-TYPE TRANSCRIPTIONAL REGULATOR SRLR-RELATED"/>
    <property type="match status" value="1"/>
</dbReference>
<dbReference type="SUPFAM" id="SSF46785">
    <property type="entry name" value="Winged helix' DNA-binding domain"/>
    <property type="match status" value="1"/>
</dbReference>
<feature type="domain" description="HTH deoR-type" evidence="5">
    <location>
        <begin position="3"/>
        <end position="58"/>
    </location>
</feature>
<dbReference type="InterPro" id="IPR036388">
    <property type="entry name" value="WH-like_DNA-bd_sf"/>
</dbReference>
<dbReference type="Pfam" id="PF08220">
    <property type="entry name" value="HTH_DeoR"/>
    <property type="match status" value="1"/>
</dbReference>
<evidence type="ECO:0000256" key="3">
    <source>
        <dbReference type="ARBA" id="ARBA00023125"/>
    </source>
</evidence>
<dbReference type="PROSITE" id="PS00894">
    <property type="entry name" value="HTH_DEOR_1"/>
    <property type="match status" value="1"/>
</dbReference>
<keyword evidence="4" id="KW-0804">Transcription</keyword>
<dbReference type="PROSITE" id="PS51000">
    <property type="entry name" value="HTH_DEOR_2"/>
    <property type="match status" value="1"/>
</dbReference>
<name>A0A071MCX3_9BURK</name>
<dbReference type="OrthoDB" id="9814815at2"/>
<reference evidence="6" key="1">
    <citation type="submission" date="2014-04" db="EMBL/GenBank/DDBJ databases">
        <title>In planta biocontrol of soil-borne Fusarium wilt of banana through a plant endophytic bacterium, Burkholderia cenocepacia 869T2.</title>
        <authorList>
            <person name="Ho Y.-N."/>
            <person name="Chiang H.-M."/>
            <person name="Chao C.-P."/>
            <person name="Su C.-C."/>
            <person name="Hsu H.-F."/>
            <person name="Guo C.-T."/>
            <person name="Hsieh J.-L."/>
            <person name="Huang C.-C."/>
        </authorList>
    </citation>
    <scope>NUCLEOTIDE SEQUENCE [LARGE SCALE GENOMIC DNA]</scope>
    <source>
        <strain evidence="6">869T2</strain>
    </source>
</reference>
<organism evidence="6">
    <name type="scientific">Burkholderia cenocepacia</name>
    <dbReference type="NCBI Taxonomy" id="95486"/>
    <lineage>
        <taxon>Bacteria</taxon>
        <taxon>Pseudomonadati</taxon>
        <taxon>Pseudomonadota</taxon>
        <taxon>Betaproteobacteria</taxon>
        <taxon>Burkholderiales</taxon>
        <taxon>Burkholderiaceae</taxon>
        <taxon>Burkholderia</taxon>
        <taxon>Burkholderia cepacia complex</taxon>
    </lineage>
</organism>
<keyword evidence="2" id="KW-0805">Transcription regulation</keyword>
<evidence type="ECO:0000256" key="2">
    <source>
        <dbReference type="ARBA" id="ARBA00023015"/>
    </source>
</evidence>
<keyword evidence="1" id="KW-0678">Repressor</keyword>
<comment type="caution">
    <text evidence="6">The sequence shown here is derived from an EMBL/GenBank/DDBJ whole genome shotgun (WGS) entry which is preliminary data.</text>
</comment>
<sequence>MWQEERYQRIRLLLSKMQRVSTDRIMADLNVSRETVRRDLVDLEALGELKRVHGGAVQVGDEAPIAERAQTHVKAKLAIARAAARLVTGSQTLFIDAGTTTTLLAEELAKLSGLTIVTNSIDVALKMRSSDPAQGRNETILLGGMIGSRAAATVGDGTVAEIFRYRADLALLSPVGVDAVRGATNYDRMETEVARAMVSNAADVAILADFSKLGTNSRISFCEPARIGTLVTDQKAESVDSYKRIRKAVGNVVLA</sequence>
<accession>A0A071MCX3</accession>
<dbReference type="Pfam" id="PF00455">
    <property type="entry name" value="DeoRC"/>
    <property type="match status" value="1"/>
</dbReference>
<dbReference type="EMBL" id="JJOA01000013">
    <property type="protein sequence ID" value="KEA58729.1"/>
    <property type="molecule type" value="Genomic_DNA"/>
</dbReference>